<dbReference type="EMBL" id="CM000880">
    <property type="protein sequence ID" value="PNT75617.1"/>
    <property type="molecule type" value="Genomic_DNA"/>
</dbReference>
<gene>
    <name evidence="1" type="ORF">BRADI_1g35653v3</name>
</gene>
<proteinExistence type="predicted"/>
<sequence>MATMCWWNRSIKIGKQKEKHKDVTVAVYTIWNIWKERNRRIFQNEAISKGVGTLIKNELSLQREARRE</sequence>
<evidence type="ECO:0000313" key="1">
    <source>
        <dbReference type="EMBL" id="PNT75617.1"/>
    </source>
</evidence>
<dbReference type="InParanoid" id="A0A2K2DMW8"/>
<evidence type="ECO:0000313" key="3">
    <source>
        <dbReference type="Proteomes" id="UP000008810"/>
    </source>
</evidence>
<reference evidence="1 2" key="1">
    <citation type="journal article" date="2010" name="Nature">
        <title>Genome sequencing and analysis of the model grass Brachypodium distachyon.</title>
        <authorList>
            <consortium name="International Brachypodium Initiative"/>
        </authorList>
    </citation>
    <scope>NUCLEOTIDE SEQUENCE [LARGE SCALE GENOMIC DNA]</scope>
    <source>
        <strain evidence="1 2">Bd21</strain>
    </source>
</reference>
<accession>A0A2K2DMW8</accession>
<dbReference type="OrthoDB" id="681034at2759"/>
<reference evidence="1" key="2">
    <citation type="submission" date="2017-06" db="EMBL/GenBank/DDBJ databases">
        <title>WGS assembly of Brachypodium distachyon.</title>
        <authorList>
            <consortium name="The International Brachypodium Initiative"/>
            <person name="Lucas S."/>
            <person name="Harmon-Smith M."/>
            <person name="Lail K."/>
            <person name="Tice H."/>
            <person name="Grimwood J."/>
            <person name="Bruce D."/>
            <person name="Barry K."/>
            <person name="Shu S."/>
            <person name="Lindquist E."/>
            <person name="Wang M."/>
            <person name="Pitluck S."/>
            <person name="Vogel J.P."/>
            <person name="Garvin D.F."/>
            <person name="Mockler T.C."/>
            <person name="Schmutz J."/>
            <person name="Rokhsar D."/>
            <person name="Bevan M.W."/>
        </authorList>
    </citation>
    <scope>NUCLEOTIDE SEQUENCE</scope>
    <source>
        <strain evidence="1">Bd21</strain>
    </source>
</reference>
<reference evidence="2" key="3">
    <citation type="submission" date="2018-08" db="UniProtKB">
        <authorList>
            <consortium name="EnsemblPlants"/>
        </authorList>
    </citation>
    <scope>IDENTIFICATION</scope>
    <source>
        <strain evidence="2">cv. Bd21</strain>
    </source>
</reference>
<organism evidence="1">
    <name type="scientific">Brachypodium distachyon</name>
    <name type="common">Purple false brome</name>
    <name type="synonym">Trachynia distachya</name>
    <dbReference type="NCBI Taxonomy" id="15368"/>
    <lineage>
        <taxon>Eukaryota</taxon>
        <taxon>Viridiplantae</taxon>
        <taxon>Streptophyta</taxon>
        <taxon>Embryophyta</taxon>
        <taxon>Tracheophyta</taxon>
        <taxon>Spermatophyta</taxon>
        <taxon>Magnoliopsida</taxon>
        <taxon>Liliopsida</taxon>
        <taxon>Poales</taxon>
        <taxon>Poaceae</taxon>
        <taxon>BOP clade</taxon>
        <taxon>Pooideae</taxon>
        <taxon>Stipodae</taxon>
        <taxon>Brachypodieae</taxon>
        <taxon>Brachypodium</taxon>
    </lineage>
</organism>
<name>A0A2K2DMW8_BRADI</name>
<dbReference type="EnsemblPlants" id="PNT75617">
    <property type="protein sequence ID" value="PNT75617"/>
    <property type="gene ID" value="BRADI_1g35653v3"/>
</dbReference>
<protein>
    <submittedName>
        <fullName evidence="1 2">Uncharacterized protein</fullName>
    </submittedName>
</protein>
<evidence type="ECO:0000313" key="2">
    <source>
        <dbReference type="EnsemblPlants" id="PNT75617"/>
    </source>
</evidence>
<dbReference type="Gramene" id="PNT75617">
    <property type="protein sequence ID" value="PNT75617"/>
    <property type="gene ID" value="BRADI_1g35653v3"/>
</dbReference>
<dbReference type="Proteomes" id="UP000008810">
    <property type="component" value="Chromosome 1"/>
</dbReference>
<keyword evidence="3" id="KW-1185">Reference proteome</keyword>
<dbReference type="AlphaFoldDB" id="A0A2K2DMW8"/>